<dbReference type="eggNOG" id="ENOG5032Q7X">
    <property type="taxonomic scope" value="Bacteria"/>
</dbReference>
<dbReference type="Proteomes" id="UP000005870">
    <property type="component" value="Chromosome"/>
</dbReference>
<feature type="chain" id="PRO_5003504270" evidence="1">
    <location>
        <begin position="32"/>
        <end position="159"/>
    </location>
</feature>
<keyword evidence="1" id="KW-0732">Signal</keyword>
<accession>G7UQM0</accession>
<evidence type="ECO:0000313" key="3">
    <source>
        <dbReference type="Proteomes" id="UP000005870"/>
    </source>
</evidence>
<proteinExistence type="predicted"/>
<name>G7UQM0_PSEUP</name>
<feature type="signal peptide" evidence="1">
    <location>
        <begin position="1"/>
        <end position="31"/>
    </location>
</feature>
<dbReference type="AlphaFoldDB" id="G7UQM0"/>
<dbReference type="EMBL" id="CP003093">
    <property type="protein sequence ID" value="AER55752.1"/>
    <property type="molecule type" value="Genomic_DNA"/>
</dbReference>
<sequence>MRLRPALFALLAGIALIAGCAAPATTATTQAAPSDTRAPAAAANPAPASATGTLIAQPVTTAPAPAGATPVKVDTSCTSDAQCVVKNVGSCCGELPACVNADSPTDPAAVQAQCRASGRVGICGFRPISACQCQAGTCVPAEDGPAPSHDPAAAPAPVR</sequence>
<dbReference type="RefSeq" id="WP_014159929.1">
    <property type="nucleotide sequence ID" value="NC_016147.2"/>
</dbReference>
<dbReference type="STRING" id="1045855.DSC_05505"/>
<keyword evidence="3" id="KW-1185">Reference proteome</keyword>
<gene>
    <name evidence="2" type="ordered locus">DSC_05505</name>
</gene>
<dbReference type="PROSITE" id="PS51257">
    <property type="entry name" value="PROKAR_LIPOPROTEIN"/>
    <property type="match status" value="1"/>
</dbReference>
<dbReference type="OrthoDB" id="5959317at2"/>
<dbReference type="HOGENOM" id="CLU_1834384_0_0_6"/>
<protein>
    <submittedName>
        <fullName evidence="2">Secreted protein</fullName>
    </submittedName>
</protein>
<dbReference type="KEGG" id="psd:DSC_05505"/>
<evidence type="ECO:0000256" key="1">
    <source>
        <dbReference type="SAM" id="SignalP"/>
    </source>
</evidence>
<reference evidence="2 3" key="1">
    <citation type="journal article" date="2012" name="J. Bacteriol.">
        <title>Complete Genome Sequence of the BTEX-Degrading Bacterium Pseudoxanthomonas spadix BD-a59.</title>
        <authorList>
            <person name="Lee S.H."/>
            <person name="Jin H.M."/>
            <person name="Lee H.J."/>
            <person name="Kim J.M."/>
            <person name="Jeon C.O."/>
        </authorList>
    </citation>
    <scope>NUCLEOTIDE SEQUENCE [LARGE SCALE GENOMIC DNA]</scope>
    <source>
        <strain evidence="2 3">BD-a59</strain>
    </source>
</reference>
<evidence type="ECO:0000313" key="2">
    <source>
        <dbReference type="EMBL" id="AER55752.1"/>
    </source>
</evidence>
<organism evidence="2 3">
    <name type="scientific">Pseudoxanthomonas spadix (strain BD-a59)</name>
    <dbReference type="NCBI Taxonomy" id="1045855"/>
    <lineage>
        <taxon>Bacteria</taxon>
        <taxon>Pseudomonadati</taxon>
        <taxon>Pseudomonadota</taxon>
        <taxon>Gammaproteobacteria</taxon>
        <taxon>Lysobacterales</taxon>
        <taxon>Lysobacteraceae</taxon>
        <taxon>Pseudoxanthomonas</taxon>
    </lineage>
</organism>